<feature type="region of interest" description="Disordered" evidence="2">
    <location>
        <begin position="72"/>
        <end position="96"/>
    </location>
</feature>
<proteinExistence type="predicted"/>
<feature type="coiled-coil region" evidence="1">
    <location>
        <begin position="28"/>
        <end position="62"/>
    </location>
</feature>
<reference evidence="3 4" key="1">
    <citation type="submission" date="2018-06" db="EMBL/GenBank/DDBJ databases">
        <authorList>
            <consortium name="Pathogen Informatics"/>
            <person name="Doyle S."/>
        </authorList>
    </citation>
    <scope>NUCLEOTIDE SEQUENCE [LARGE SCALE GENOMIC DNA]</scope>
    <source>
        <strain evidence="3 4">NCTC12264</strain>
    </source>
</reference>
<name>A0A381EGZ3_CAMUP</name>
<dbReference type="AlphaFoldDB" id="A0A381EGZ3"/>
<organism evidence="3 4">
    <name type="scientific">Campylobacter upsaliensis</name>
    <dbReference type="NCBI Taxonomy" id="28080"/>
    <lineage>
        <taxon>Bacteria</taxon>
        <taxon>Pseudomonadati</taxon>
        <taxon>Campylobacterota</taxon>
        <taxon>Epsilonproteobacteria</taxon>
        <taxon>Campylobacterales</taxon>
        <taxon>Campylobacteraceae</taxon>
        <taxon>Campylobacter</taxon>
    </lineage>
</organism>
<keyword evidence="1" id="KW-0175">Coiled coil</keyword>
<evidence type="ECO:0000256" key="2">
    <source>
        <dbReference type="SAM" id="MobiDB-lite"/>
    </source>
</evidence>
<dbReference type="RefSeq" id="WP_115629127.1">
    <property type="nucleotide sequence ID" value="NZ_JANKIP010000021.1"/>
</dbReference>
<evidence type="ECO:0000256" key="1">
    <source>
        <dbReference type="SAM" id="Coils"/>
    </source>
</evidence>
<dbReference type="EMBL" id="UFUZ01000001">
    <property type="protein sequence ID" value="SUX26212.1"/>
    <property type="molecule type" value="Genomic_DNA"/>
</dbReference>
<evidence type="ECO:0000313" key="4">
    <source>
        <dbReference type="Proteomes" id="UP000254161"/>
    </source>
</evidence>
<accession>A0A381EGZ3</accession>
<sequence length="96" mass="11217">MNTNLSHLEKKFNELTLKSNPTLKEKTLNKLSNEAKILFKEIEKINKKYLFLEEKLEKILNNIENIDDFLASKSSNKDNNAKNSTQNNYIKEEDAI</sequence>
<gene>
    <name evidence="3" type="ORF">NCTC12264_00433</name>
</gene>
<protein>
    <submittedName>
        <fullName evidence="3">Uncharacterized protein</fullName>
    </submittedName>
</protein>
<dbReference type="Proteomes" id="UP000254161">
    <property type="component" value="Unassembled WGS sequence"/>
</dbReference>
<evidence type="ECO:0000313" key="3">
    <source>
        <dbReference type="EMBL" id="SUX26212.1"/>
    </source>
</evidence>